<evidence type="ECO:0000313" key="1">
    <source>
        <dbReference type="EMBL" id="MBA8803298.1"/>
    </source>
</evidence>
<dbReference type="AlphaFoldDB" id="A0A7W3IZ72"/>
<name>A0A7W3IZ72_9ACTN</name>
<accession>A0A7W3IZ72</accession>
<dbReference type="RefSeq" id="WP_182538205.1">
    <property type="nucleotide sequence ID" value="NZ_JACGXA010000001.1"/>
</dbReference>
<proteinExistence type="predicted"/>
<dbReference type="Proteomes" id="UP000580910">
    <property type="component" value="Unassembled WGS sequence"/>
</dbReference>
<organism evidence="1 2">
    <name type="scientific">Nocardioides ginsengisegetis</name>
    <dbReference type="NCBI Taxonomy" id="661491"/>
    <lineage>
        <taxon>Bacteria</taxon>
        <taxon>Bacillati</taxon>
        <taxon>Actinomycetota</taxon>
        <taxon>Actinomycetes</taxon>
        <taxon>Propionibacteriales</taxon>
        <taxon>Nocardioidaceae</taxon>
        <taxon>Nocardioides</taxon>
    </lineage>
</organism>
<dbReference type="EMBL" id="JACGXA010000001">
    <property type="protein sequence ID" value="MBA8803298.1"/>
    <property type="molecule type" value="Genomic_DNA"/>
</dbReference>
<comment type="caution">
    <text evidence="1">The sequence shown here is derived from an EMBL/GenBank/DDBJ whole genome shotgun (WGS) entry which is preliminary data.</text>
</comment>
<sequence length="117" mass="12370">MRRTRPVDVARFGLGLAALSRPGLLLHLTKGPTSAVSYSAATRRTVRLLGARYVVQSGGGMILERPWLPEADALVDLVHAASMLGLAALSRNHRRLALLSAGAAVAFAGADLQEQTE</sequence>
<protein>
    <submittedName>
        <fullName evidence="1">Uncharacterized protein (DUF1330 family)</fullName>
    </submittedName>
</protein>
<keyword evidence="2" id="KW-1185">Reference proteome</keyword>
<gene>
    <name evidence="1" type="ORF">FB382_001589</name>
</gene>
<evidence type="ECO:0000313" key="2">
    <source>
        <dbReference type="Proteomes" id="UP000580910"/>
    </source>
</evidence>
<reference evidence="1 2" key="1">
    <citation type="submission" date="2020-07" db="EMBL/GenBank/DDBJ databases">
        <title>Sequencing the genomes of 1000 actinobacteria strains.</title>
        <authorList>
            <person name="Klenk H.-P."/>
        </authorList>
    </citation>
    <scope>NUCLEOTIDE SEQUENCE [LARGE SCALE GENOMIC DNA]</scope>
    <source>
        <strain evidence="1 2">DSM 21349</strain>
    </source>
</reference>